<comment type="caution">
    <text evidence="3">The sequence shown here is derived from an EMBL/GenBank/DDBJ whole genome shotgun (WGS) entry which is preliminary data.</text>
</comment>
<dbReference type="Pfam" id="PF14321">
    <property type="entry name" value="DUF4382"/>
    <property type="match status" value="1"/>
</dbReference>
<sequence length="267" mass="28848">MKNLLKNATFGIMLLVLAASCDSENSNTPQGKTQVNIYMVDAPADYDEVWVEVLAVKLLLKGEKEENDAAWININQQSENQKINLLSLVGNNDVFLGGVEVPSGEISQIRLVLGSDNYIIQNGKKIELKTPSAQQSGLKLKISQKLQPGVDHDLVLDFDAGKSIVKAGNSGQYILKPVIRVIAEGSAGIQGIVLPLNADPIILGIVGQDTVSTFTDENGYFKLRGLKAGNYIVVINPKVPYEQLVISPVQTTMGETKTISTVNLSTK</sequence>
<gene>
    <name evidence="3" type="ORF">SAMN05444412_102100</name>
</gene>
<dbReference type="RefSeq" id="WP_019596481.1">
    <property type="nucleotide sequence ID" value="NZ_FNQC01000002.1"/>
</dbReference>
<proteinExistence type="predicted"/>
<dbReference type="EMBL" id="FNQC01000002">
    <property type="protein sequence ID" value="SDY64833.1"/>
    <property type="molecule type" value="Genomic_DNA"/>
</dbReference>
<feature type="domain" description="DUF4382" evidence="2">
    <location>
        <begin position="33"/>
        <end position="177"/>
    </location>
</feature>
<dbReference type="SUPFAM" id="SSF117074">
    <property type="entry name" value="Hypothetical protein PA1324"/>
    <property type="match status" value="1"/>
</dbReference>
<evidence type="ECO:0000313" key="4">
    <source>
        <dbReference type="Proteomes" id="UP000199663"/>
    </source>
</evidence>
<dbReference type="InterPro" id="IPR025491">
    <property type="entry name" value="DUF4382"/>
</dbReference>
<organism evidence="3 4">
    <name type="scientific">Rhodonellum ikkaensis</name>
    <dbReference type="NCBI Taxonomy" id="336829"/>
    <lineage>
        <taxon>Bacteria</taxon>
        <taxon>Pseudomonadati</taxon>
        <taxon>Bacteroidota</taxon>
        <taxon>Cytophagia</taxon>
        <taxon>Cytophagales</taxon>
        <taxon>Cytophagaceae</taxon>
        <taxon>Rhodonellum</taxon>
    </lineage>
</organism>
<dbReference type="Gene3D" id="2.60.40.1120">
    <property type="entry name" value="Carboxypeptidase-like, regulatory domain"/>
    <property type="match status" value="1"/>
</dbReference>
<feature type="signal peptide" evidence="1">
    <location>
        <begin position="1"/>
        <end position="18"/>
    </location>
</feature>
<protein>
    <recommendedName>
        <fullName evidence="2">DUF4382 domain-containing protein</fullName>
    </recommendedName>
</protein>
<keyword evidence="4" id="KW-1185">Reference proteome</keyword>
<evidence type="ECO:0000313" key="3">
    <source>
        <dbReference type="EMBL" id="SDY64833.1"/>
    </source>
</evidence>
<keyword evidence="1" id="KW-0732">Signal</keyword>
<evidence type="ECO:0000259" key="2">
    <source>
        <dbReference type="Pfam" id="PF14321"/>
    </source>
</evidence>
<dbReference type="Proteomes" id="UP000199663">
    <property type="component" value="Unassembled WGS sequence"/>
</dbReference>
<reference evidence="3 4" key="1">
    <citation type="submission" date="2016-10" db="EMBL/GenBank/DDBJ databases">
        <authorList>
            <person name="Varghese N."/>
            <person name="Submissions S."/>
        </authorList>
    </citation>
    <scope>NUCLEOTIDE SEQUENCE [LARGE SCALE GENOMIC DNA]</scope>
    <source>
        <strain evidence="3 4">DSM 17997</strain>
    </source>
</reference>
<dbReference type="PROSITE" id="PS51257">
    <property type="entry name" value="PROKAR_LIPOPROTEIN"/>
    <property type="match status" value="1"/>
</dbReference>
<evidence type="ECO:0000256" key="1">
    <source>
        <dbReference type="SAM" id="SignalP"/>
    </source>
</evidence>
<feature type="chain" id="PRO_5045703714" description="DUF4382 domain-containing protein" evidence="1">
    <location>
        <begin position="19"/>
        <end position="267"/>
    </location>
</feature>
<accession>A0A1H3LKC4</accession>
<name>A0A1H3LKC4_9BACT</name>